<dbReference type="Gene3D" id="3.40.640.10">
    <property type="entry name" value="Type I PLP-dependent aspartate aminotransferase-like (Major domain)"/>
    <property type="match status" value="1"/>
</dbReference>
<sequence>MSMAKNSVIYPLSNVNKQSQSILIQRGEGSYVLDENGRRYLDLNSGLWNVPLGYGLRQYERIIAEQCHTLHYVNLISASSPITDQFADEMIDYAGGGFVRLVYACSGSEAVECAVKIARKYMHISGQPERKVILSFDMSYHGTTCAAMSVSGMVRETVEYAPLMEGVRFLRTPFFPGTNGAEKEEKEREEYLKDLEKNFREQDVAAVLLEPVMGSGGIISLPDWYQTRLFDLIRRYGVVLIADEVATGFGRTGCKFASEKFSVKPDLLCLSKAVTNGIMPMGAVLINRRIADAYASKKEYINHFSTQNGNPIACAIGCETLRLIDEKMIRTINRQSDQWRTLLEVLRQGQPRVREIRIQGLMIAIDLVDNEEKPVSMDELGLLESFALRQGMLLYIFQCPGRTAGLMLMPPYELTKEEIARAVRALDKVIESIG</sequence>
<dbReference type="GO" id="GO:0030170">
    <property type="term" value="F:pyridoxal phosphate binding"/>
    <property type="evidence" value="ECO:0007669"/>
    <property type="project" value="InterPro"/>
</dbReference>
<name>C4G8T9_9FIRM</name>
<dbReference type="GO" id="GO:0008483">
    <property type="term" value="F:transaminase activity"/>
    <property type="evidence" value="ECO:0007669"/>
    <property type="project" value="UniProtKB-KW"/>
</dbReference>
<organism evidence="4 5">
    <name type="scientific">Shuttleworthella satelles DSM 14600</name>
    <dbReference type="NCBI Taxonomy" id="626523"/>
    <lineage>
        <taxon>Bacteria</taxon>
        <taxon>Bacillati</taxon>
        <taxon>Bacillota</taxon>
        <taxon>Clostridia</taxon>
        <taxon>Lachnospirales</taxon>
        <taxon>Lachnospiraceae</taxon>
        <taxon>Shuttleworthella</taxon>
    </lineage>
</organism>
<dbReference type="InterPro" id="IPR015422">
    <property type="entry name" value="PyrdxlP-dep_Trfase_small"/>
</dbReference>
<proteinExistence type="inferred from homology"/>
<dbReference type="EMBL" id="ACIP02000001">
    <property type="protein sequence ID" value="EEP29036.1"/>
    <property type="molecule type" value="Genomic_DNA"/>
</dbReference>
<protein>
    <submittedName>
        <fullName evidence="4">Aminotransferase</fullName>
    </submittedName>
</protein>
<dbReference type="InterPro" id="IPR005814">
    <property type="entry name" value="Aminotrans_3"/>
</dbReference>
<dbReference type="InterPro" id="IPR049704">
    <property type="entry name" value="Aminotrans_3_PPA_site"/>
</dbReference>
<comment type="caution">
    <text evidence="4">The sequence shown here is derived from an EMBL/GenBank/DDBJ whole genome shotgun (WGS) entry which is preliminary data.</text>
</comment>
<accession>C4G8T9</accession>
<comment type="similarity">
    <text evidence="1 3">Belongs to the class-III pyridoxal-phosphate-dependent aminotransferase family.</text>
</comment>
<dbReference type="PIRSF" id="PIRSF000521">
    <property type="entry name" value="Transaminase_4ab_Lys_Orn"/>
    <property type="match status" value="1"/>
</dbReference>
<evidence type="ECO:0000256" key="3">
    <source>
        <dbReference type="RuleBase" id="RU003560"/>
    </source>
</evidence>
<evidence type="ECO:0000313" key="4">
    <source>
        <dbReference type="EMBL" id="EEP29036.1"/>
    </source>
</evidence>
<evidence type="ECO:0000256" key="1">
    <source>
        <dbReference type="ARBA" id="ARBA00008954"/>
    </source>
</evidence>
<gene>
    <name evidence="4" type="ORF">GCWU000342_00386</name>
</gene>
<evidence type="ECO:0000256" key="2">
    <source>
        <dbReference type="ARBA" id="ARBA00022898"/>
    </source>
</evidence>
<keyword evidence="5" id="KW-1185">Reference proteome</keyword>
<dbReference type="InterPro" id="IPR015424">
    <property type="entry name" value="PyrdxlP-dep_Trfase"/>
</dbReference>
<keyword evidence="2 3" id="KW-0663">Pyridoxal phosphate</keyword>
<dbReference type="PROSITE" id="PS00600">
    <property type="entry name" value="AA_TRANSFER_CLASS_3"/>
    <property type="match status" value="1"/>
</dbReference>
<dbReference type="eggNOG" id="COG0161">
    <property type="taxonomic scope" value="Bacteria"/>
</dbReference>
<dbReference type="HOGENOM" id="CLU_016922_4_1_9"/>
<dbReference type="PANTHER" id="PTHR43094:SF1">
    <property type="entry name" value="AMINOTRANSFERASE CLASS-III"/>
    <property type="match status" value="1"/>
</dbReference>
<keyword evidence="4" id="KW-0032">Aminotransferase</keyword>
<dbReference type="AlphaFoldDB" id="C4G8T9"/>
<keyword evidence="4" id="KW-0808">Transferase</keyword>
<dbReference type="PANTHER" id="PTHR43094">
    <property type="entry name" value="AMINOTRANSFERASE"/>
    <property type="match status" value="1"/>
</dbReference>
<dbReference type="CDD" id="cd00610">
    <property type="entry name" value="OAT_like"/>
    <property type="match status" value="1"/>
</dbReference>
<dbReference type="Proteomes" id="UP000003494">
    <property type="component" value="Unassembled WGS sequence"/>
</dbReference>
<dbReference type="InterPro" id="IPR015421">
    <property type="entry name" value="PyrdxlP-dep_Trfase_major"/>
</dbReference>
<dbReference type="Gene3D" id="3.90.1150.10">
    <property type="entry name" value="Aspartate Aminotransferase, domain 1"/>
    <property type="match status" value="1"/>
</dbReference>
<dbReference type="Pfam" id="PF00202">
    <property type="entry name" value="Aminotran_3"/>
    <property type="match status" value="1"/>
</dbReference>
<reference evidence="4" key="1">
    <citation type="submission" date="2009-04" db="EMBL/GenBank/DDBJ databases">
        <authorList>
            <person name="Weinstock G."/>
            <person name="Sodergren E."/>
            <person name="Clifton S."/>
            <person name="Fulton L."/>
            <person name="Fulton B."/>
            <person name="Courtney L."/>
            <person name="Fronick C."/>
            <person name="Harrison M."/>
            <person name="Strong C."/>
            <person name="Farmer C."/>
            <person name="Delahaunty K."/>
            <person name="Markovic C."/>
            <person name="Hall O."/>
            <person name="Minx P."/>
            <person name="Tomlinson C."/>
            <person name="Mitreva M."/>
            <person name="Nelson J."/>
            <person name="Hou S."/>
            <person name="Wollam A."/>
            <person name="Pepin K.H."/>
            <person name="Johnson M."/>
            <person name="Bhonagiri V."/>
            <person name="Nash W.E."/>
            <person name="Warren W."/>
            <person name="Chinwalla A."/>
            <person name="Mardis E.R."/>
            <person name="Wilson R.K."/>
        </authorList>
    </citation>
    <scope>NUCLEOTIDE SEQUENCE [LARGE SCALE GENOMIC DNA]</scope>
    <source>
        <strain evidence="4">DSM 14600</strain>
    </source>
</reference>
<dbReference type="STRING" id="626523.GCWU000342_00386"/>
<evidence type="ECO:0000313" key="5">
    <source>
        <dbReference type="Proteomes" id="UP000003494"/>
    </source>
</evidence>
<dbReference type="SUPFAM" id="SSF53383">
    <property type="entry name" value="PLP-dependent transferases"/>
    <property type="match status" value="1"/>
</dbReference>